<proteinExistence type="predicted"/>
<name>A0A7W9UX88_9ACTN</name>
<gene>
    <name evidence="1" type="ORF">FHS42_001378</name>
</gene>
<evidence type="ECO:0000313" key="1">
    <source>
        <dbReference type="EMBL" id="MBB5934352.1"/>
    </source>
</evidence>
<protein>
    <submittedName>
        <fullName evidence="1">Uncharacterized protein</fullName>
    </submittedName>
</protein>
<evidence type="ECO:0000313" key="2">
    <source>
        <dbReference type="Proteomes" id="UP000588098"/>
    </source>
</evidence>
<dbReference type="EMBL" id="JACHJL010000002">
    <property type="protein sequence ID" value="MBB5934352.1"/>
    <property type="molecule type" value="Genomic_DNA"/>
</dbReference>
<comment type="caution">
    <text evidence="1">The sequence shown here is derived from an EMBL/GenBank/DDBJ whole genome shotgun (WGS) entry which is preliminary data.</text>
</comment>
<reference evidence="1 2" key="1">
    <citation type="submission" date="2020-08" db="EMBL/GenBank/DDBJ databases">
        <title>Genomic Encyclopedia of Type Strains, Phase III (KMG-III): the genomes of soil and plant-associated and newly described type strains.</title>
        <authorList>
            <person name="Whitman W."/>
        </authorList>
    </citation>
    <scope>NUCLEOTIDE SEQUENCE [LARGE SCALE GENOMIC DNA]</scope>
    <source>
        <strain evidence="1 2">CECT 8305</strain>
    </source>
</reference>
<dbReference type="Proteomes" id="UP000588098">
    <property type="component" value="Unassembled WGS sequence"/>
</dbReference>
<sequence length="92" mass="9778">MTSSSHVEIGHVAATVTNMHSATLTGEHAHAATHAAASLCSEAGHVLLYAPAALQQMIAEAIEVGYATALRDVRDGAFNDKLREWHPALFEE</sequence>
<dbReference type="AlphaFoldDB" id="A0A7W9UX88"/>
<dbReference type="RefSeq" id="WP_184569643.1">
    <property type="nucleotide sequence ID" value="NZ_JACHJL010000002.1"/>
</dbReference>
<organism evidence="1 2">
    <name type="scientific">Streptomyces zagrosensis</name>
    <dbReference type="NCBI Taxonomy" id="1042984"/>
    <lineage>
        <taxon>Bacteria</taxon>
        <taxon>Bacillati</taxon>
        <taxon>Actinomycetota</taxon>
        <taxon>Actinomycetes</taxon>
        <taxon>Kitasatosporales</taxon>
        <taxon>Streptomycetaceae</taxon>
        <taxon>Streptomyces</taxon>
    </lineage>
</organism>
<accession>A0A7W9UX88</accession>
<keyword evidence="2" id="KW-1185">Reference proteome</keyword>